<evidence type="ECO:0000313" key="5">
    <source>
        <dbReference type="EMBL" id="WKA03956.1"/>
    </source>
</evidence>
<feature type="short sequence motif" description="LXXLL motif" evidence="3">
    <location>
        <begin position="346"/>
        <end position="350"/>
    </location>
</feature>
<evidence type="ECO:0000256" key="1">
    <source>
        <dbReference type="ARBA" id="ARBA00023015"/>
    </source>
</evidence>
<comment type="similarity">
    <text evidence="3">Belongs to the GRAS family.</text>
</comment>
<feature type="region of interest" description="Disordered" evidence="4">
    <location>
        <begin position="16"/>
        <end position="45"/>
    </location>
</feature>
<keyword evidence="6" id="KW-1185">Reference proteome</keyword>
<proteinExistence type="inferred from homology"/>
<dbReference type="Proteomes" id="UP001227230">
    <property type="component" value="Chromosome 14"/>
</dbReference>
<protein>
    <recommendedName>
        <fullName evidence="7">Scarecrow-like protein 3</fullName>
    </recommendedName>
</protein>
<comment type="caution">
    <text evidence="3">Lacks conserved residue(s) required for the propagation of feature annotation.</text>
</comment>
<organism evidence="5 6">
    <name type="scientific">Vitis vinifera</name>
    <name type="common">Grape</name>
    <dbReference type="NCBI Taxonomy" id="29760"/>
    <lineage>
        <taxon>Eukaryota</taxon>
        <taxon>Viridiplantae</taxon>
        <taxon>Streptophyta</taxon>
        <taxon>Embryophyta</taxon>
        <taxon>Tracheophyta</taxon>
        <taxon>Spermatophyta</taxon>
        <taxon>Magnoliopsida</taxon>
        <taxon>eudicotyledons</taxon>
        <taxon>Gunneridae</taxon>
        <taxon>Pentapetalae</taxon>
        <taxon>rosids</taxon>
        <taxon>Vitales</taxon>
        <taxon>Vitaceae</taxon>
        <taxon>Viteae</taxon>
        <taxon>Vitis</taxon>
    </lineage>
</organism>
<sequence length="526" mass="59142">MGHRFVYDLFDTDEQATQFSPNHSSKAEATKPLSPIAENQKNNTENAEVLEVLPPVKEERRMSKRSFKSCLNRRRRVLGESDLQAKGLGDMGFYVNVHRSSFPDWAAAQMGSASPAMKPDVTLTLCLSSPDHFEAINPEERGILLIQMLLKCAMNASSGNLHRADACLHQISHHASISGDSMQRLAARFASALAVRLVKRWPGLYKALNRNPSWQPKADWAGPIFGKVFPHLELAYTIIAQTLTRTMAEERVIHILDTGSGDPELWVPLLHSFAHMPHGPPHLKITCISSNKLALEKLGIRLVKEAEALAMPFQFNPLNVTLRDLTIDMLRVRSGEALAITSVLNLHTLLAEDDRVDAHFGLNKGNIVKECKQMSRFLATVRSMSPKILLLVEQESDHNLNRLTDRFVQGLYYYSAIFDSMNATLGSSSSEERLAVEEMYGREIENIVACEGLERVERHESYGRWMVRLGRGGFKPVRLWYESMEGVKDLVGGDGEDGYKVRNERASLMICWSQRPLYAISAWICQ</sequence>
<accession>A0ABY9DB43</accession>
<feature type="short sequence motif" description="VHIID" evidence="3">
    <location>
        <begin position="253"/>
        <end position="257"/>
    </location>
</feature>
<dbReference type="InterPro" id="IPR005202">
    <property type="entry name" value="TF_GRAS"/>
</dbReference>
<dbReference type="PROSITE" id="PS50985">
    <property type="entry name" value="GRAS"/>
    <property type="match status" value="1"/>
</dbReference>
<gene>
    <name evidence="5" type="ORF">VitviT2T_022029</name>
</gene>
<name>A0ABY9DB43_VITVI</name>
<reference evidence="5 6" key="1">
    <citation type="journal article" date="2023" name="Hortic Res">
        <title>The complete reference genome for grapevine (Vitis vinifera L.) genetics and breeding.</title>
        <authorList>
            <person name="Shi X."/>
            <person name="Cao S."/>
            <person name="Wang X."/>
            <person name="Huang S."/>
            <person name="Wang Y."/>
            <person name="Liu Z."/>
            <person name="Liu W."/>
            <person name="Leng X."/>
            <person name="Peng Y."/>
            <person name="Wang N."/>
            <person name="Wang Y."/>
            <person name="Ma Z."/>
            <person name="Xu X."/>
            <person name="Zhang F."/>
            <person name="Xue H."/>
            <person name="Zhong H."/>
            <person name="Wang Y."/>
            <person name="Zhang K."/>
            <person name="Velt A."/>
            <person name="Avia K."/>
            <person name="Holtgrawe D."/>
            <person name="Grimplet J."/>
            <person name="Matus J.T."/>
            <person name="Ware D."/>
            <person name="Wu X."/>
            <person name="Wang H."/>
            <person name="Liu C."/>
            <person name="Fang Y."/>
            <person name="Rustenholz C."/>
            <person name="Cheng Z."/>
            <person name="Xiao H."/>
            <person name="Zhou Y."/>
        </authorList>
    </citation>
    <scope>NUCLEOTIDE SEQUENCE [LARGE SCALE GENOMIC DNA]</scope>
    <source>
        <strain evidence="6">cv. Pinot noir / PN40024</strain>
        <tissue evidence="5">Leaf</tissue>
    </source>
</reference>
<dbReference type="PANTHER" id="PTHR31636">
    <property type="entry name" value="OSJNBA0084A10.13 PROTEIN-RELATED"/>
    <property type="match status" value="1"/>
</dbReference>
<keyword evidence="1" id="KW-0805">Transcription regulation</keyword>
<dbReference type="EMBL" id="CP126661">
    <property type="protein sequence ID" value="WKA03956.1"/>
    <property type="molecule type" value="Genomic_DNA"/>
</dbReference>
<evidence type="ECO:0000256" key="4">
    <source>
        <dbReference type="SAM" id="MobiDB-lite"/>
    </source>
</evidence>
<evidence type="ECO:0000256" key="3">
    <source>
        <dbReference type="PROSITE-ProRule" id="PRU01191"/>
    </source>
</evidence>
<dbReference type="Pfam" id="PF03514">
    <property type="entry name" value="GRAS"/>
    <property type="match status" value="1"/>
</dbReference>
<evidence type="ECO:0000313" key="6">
    <source>
        <dbReference type="Proteomes" id="UP001227230"/>
    </source>
</evidence>
<evidence type="ECO:0000256" key="2">
    <source>
        <dbReference type="ARBA" id="ARBA00023163"/>
    </source>
</evidence>
<keyword evidence="2" id="KW-0804">Transcription</keyword>
<feature type="region of interest" description="SAW" evidence="3">
    <location>
        <begin position="449"/>
        <end position="524"/>
    </location>
</feature>
<evidence type="ECO:0008006" key="7">
    <source>
        <dbReference type="Google" id="ProtNLM"/>
    </source>
</evidence>